<feature type="binding site" evidence="17">
    <location>
        <position position="272"/>
    </location>
    <ligand>
        <name>GTP</name>
        <dbReference type="ChEBI" id="CHEBI:37565"/>
    </ligand>
</feature>
<organism evidence="19 20">
    <name type="scientific">Peptoniphilus olsenii</name>
    <dbReference type="NCBI Taxonomy" id="411570"/>
    <lineage>
        <taxon>Bacteria</taxon>
        <taxon>Bacillati</taxon>
        <taxon>Bacillota</taxon>
        <taxon>Tissierellia</taxon>
        <taxon>Tissierellales</taxon>
        <taxon>Peptoniphilaceae</taxon>
        <taxon>Peptoniphilus</taxon>
    </lineage>
</organism>
<dbReference type="NCBIfam" id="NF001591">
    <property type="entry name" value="PRK00393.1"/>
    <property type="match status" value="1"/>
</dbReference>
<feature type="binding site" evidence="17">
    <location>
        <position position="28"/>
    </location>
    <ligand>
        <name>Mg(2+)</name>
        <dbReference type="ChEBI" id="CHEBI:18420"/>
        <label>1</label>
    </ligand>
</feature>
<evidence type="ECO:0000256" key="13">
    <source>
        <dbReference type="ARBA" id="ARBA00023211"/>
    </source>
</evidence>
<dbReference type="Proteomes" id="UP001549162">
    <property type="component" value="Unassembled WGS sequence"/>
</dbReference>
<feature type="site" description="Essential for DHBP synthase activity" evidence="17">
    <location>
        <position position="125"/>
    </location>
</feature>
<keyword evidence="15 17" id="KW-0511">Multifunctional enzyme</keyword>
<keyword evidence="9 17" id="KW-0378">Hydrolase</keyword>
<dbReference type="Gene3D" id="3.90.870.10">
    <property type="entry name" value="DHBP synthase"/>
    <property type="match status" value="1"/>
</dbReference>
<comment type="cofactor">
    <cofactor evidence="17">
        <name>Mg(2+)</name>
        <dbReference type="ChEBI" id="CHEBI:18420"/>
    </cofactor>
    <cofactor evidence="17">
        <name>Mn(2+)</name>
        <dbReference type="ChEBI" id="CHEBI:29035"/>
    </cofactor>
    <text evidence="17">Binds 2 divalent metal cations per subunit. Magnesium or manganese.</text>
</comment>
<dbReference type="InterPro" id="IPR017945">
    <property type="entry name" value="DHBP_synth_RibB-like_a/b_dom"/>
</dbReference>
<comment type="pathway">
    <text evidence="4 17">Cofactor biosynthesis; riboflavin biosynthesis; 2-hydroxy-3-oxobutyl phosphate from D-ribulose 5-phosphate: step 1/1.</text>
</comment>
<feature type="binding site" evidence="17">
    <location>
        <begin position="251"/>
        <end position="255"/>
    </location>
    <ligand>
        <name>GTP</name>
        <dbReference type="ChEBI" id="CHEBI:37565"/>
    </ligand>
</feature>
<evidence type="ECO:0000256" key="16">
    <source>
        <dbReference type="ARBA" id="ARBA00049295"/>
    </source>
</evidence>
<evidence type="ECO:0000256" key="15">
    <source>
        <dbReference type="ARBA" id="ARBA00023268"/>
    </source>
</evidence>
<dbReference type="SUPFAM" id="SSF55821">
    <property type="entry name" value="YrdC/RibB"/>
    <property type="match status" value="1"/>
</dbReference>
<feature type="active site" description="Nucleophile; for GTP cyclohydrolase activity" evidence="17">
    <location>
        <position position="330"/>
    </location>
</feature>
<evidence type="ECO:0000256" key="1">
    <source>
        <dbReference type="ARBA" id="ARBA00000141"/>
    </source>
</evidence>
<comment type="function">
    <text evidence="17">Catalyzes the conversion of GTP to 2,5-diamino-6-ribosylamino-4(3H)-pyrimidinone 5'-phosphate (DARP), formate and pyrophosphate.</text>
</comment>
<comment type="similarity">
    <text evidence="17">In the C-terminal section; belongs to the GTP cyclohydrolase II family.</text>
</comment>
<evidence type="ECO:0000313" key="20">
    <source>
        <dbReference type="Proteomes" id="UP001549162"/>
    </source>
</evidence>
<dbReference type="InterPro" id="IPR032677">
    <property type="entry name" value="GTP_cyclohydro_II"/>
</dbReference>
<evidence type="ECO:0000256" key="8">
    <source>
        <dbReference type="ARBA" id="ARBA00022741"/>
    </source>
</evidence>
<evidence type="ECO:0000256" key="11">
    <source>
        <dbReference type="ARBA" id="ARBA00022842"/>
    </source>
</evidence>
<keyword evidence="20" id="KW-1185">Reference proteome</keyword>
<keyword evidence="7 17" id="KW-0479">Metal-binding</keyword>
<dbReference type="InterPro" id="IPR016299">
    <property type="entry name" value="Riboflavin_synth_RibBA"/>
</dbReference>
<proteinExistence type="inferred from homology"/>
<dbReference type="InterPro" id="IPR036144">
    <property type="entry name" value="RibA-like_sf"/>
</dbReference>
<feature type="binding site" evidence="17">
    <location>
        <position position="267"/>
    </location>
    <ligand>
        <name>Zn(2+)</name>
        <dbReference type="ChEBI" id="CHEBI:29105"/>
        <note>catalytic</note>
    </ligand>
</feature>
<keyword evidence="13 17" id="KW-0464">Manganese</keyword>
<evidence type="ECO:0000256" key="3">
    <source>
        <dbReference type="ARBA" id="ARBA00004853"/>
    </source>
</evidence>
<dbReference type="SUPFAM" id="SSF142695">
    <property type="entry name" value="RibA-like"/>
    <property type="match status" value="1"/>
</dbReference>
<dbReference type="InterPro" id="IPR000422">
    <property type="entry name" value="DHBP_synthase_RibB"/>
</dbReference>
<feature type="binding site" evidence="17">
    <location>
        <position position="32"/>
    </location>
    <ligand>
        <name>D-ribulose 5-phosphate</name>
        <dbReference type="ChEBI" id="CHEBI:58121"/>
    </ligand>
</feature>
<feature type="region of interest" description="GTP cyclohydrolase II" evidence="17">
    <location>
        <begin position="201"/>
        <end position="403"/>
    </location>
</feature>
<dbReference type="EMBL" id="JBEPMA010000018">
    <property type="protein sequence ID" value="MET3618229.1"/>
    <property type="molecule type" value="Genomic_DNA"/>
</dbReference>
<dbReference type="Gene3D" id="3.40.50.10990">
    <property type="entry name" value="GTP cyclohydrolase II"/>
    <property type="match status" value="1"/>
</dbReference>
<comment type="caution">
    <text evidence="19">The sequence shown here is derived from an EMBL/GenBank/DDBJ whole genome shotgun (WGS) entry which is preliminary data.</text>
</comment>
<dbReference type="HAMAP" id="MF_00179">
    <property type="entry name" value="RibA"/>
    <property type="match status" value="1"/>
</dbReference>
<dbReference type="HAMAP" id="MF_01283">
    <property type="entry name" value="RibBA"/>
    <property type="match status" value="1"/>
</dbReference>
<evidence type="ECO:0000313" key="19">
    <source>
        <dbReference type="EMBL" id="MET3618229.1"/>
    </source>
</evidence>
<dbReference type="CDD" id="cd00641">
    <property type="entry name" value="GTP_cyclohydro2"/>
    <property type="match status" value="1"/>
</dbReference>
<feature type="binding site" evidence="17">
    <location>
        <position position="163"/>
    </location>
    <ligand>
        <name>D-ribulose 5-phosphate</name>
        <dbReference type="ChEBI" id="CHEBI:58121"/>
    </ligand>
</feature>
<feature type="binding site" evidence="17">
    <location>
        <position position="28"/>
    </location>
    <ligand>
        <name>Mg(2+)</name>
        <dbReference type="ChEBI" id="CHEBI:18420"/>
        <label>2</label>
    </ligand>
</feature>
<comment type="pathway">
    <text evidence="3 17">Cofactor biosynthesis; riboflavin biosynthesis; 5-amino-6-(D-ribitylamino)uracil from GTP: step 1/4.</text>
</comment>
<keyword evidence="10 17" id="KW-0862">Zinc</keyword>
<gene>
    <name evidence="17" type="primary">ribBA</name>
    <name evidence="19" type="ORF">ABID14_001867</name>
</gene>
<keyword evidence="11 17" id="KW-0460">Magnesium</keyword>
<keyword evidence="8 17" id="KW-0547">Nucleotide-binding</keyword>
<comment type="function">
    <text evidence="2 17">Catalyzes the conversion of D-ribulose 5-phosphate to formate and 3,4-dihydroxy-2-butanone 4-phosphate.</text>
</comment>
<feature type="binding site" evidence="17">
    <location>
        <position position="142"/>
    </location>
    <ligand>
        <name>Mg(2+)</name>
        <dbReference type="ChEBI" id="CHEBI:18420"/>
        <label>2</label>
    </ligand>
</feature>
<name>A0ABV2JEK9_9FIRM</name>
<evidence type="ECO:0000256" key="17">
    <source>
        <dbReference type="HAMAP-Rule" id="MF_01283"/>
    </source>
</evidence>
<feature type="binding site" evidence="17">
    <location>
        <position position="356"/>
    </location>
    <ligand>
        <name>GTP</name>
        <dbReference type="ChEBI" id="CHEBI:37565"/>
    </ligand>
</feature>
<dbReference type="PIRSF" id="PIRSF001259">
    <property type="entry name" value="RibA"/>
    <property type="match status" value="1"/>
</dbReference>
<feature type="region of interest" description="DHBP synthase" evidence="17">
    <location>
        <begin position="1"/>
        <end position="200"/>
    </location>
</feature>
<dbReference type="Pfam" id="PF00925">
    <property type="entry name" value="GTP_cyclohydro2"/>
    <property type="match status" value="1"/>
</dbReference>
<evidence type="ECO:0000256" key="2">
    <source>
        <dbReference type="ARBA" id="ARBA00002284"/>
    </source>
</evidence>
<feature type="binding site" evidence="17">
    <location>
        <begin position="139"/>
        <end position="143"/>
    </location>
    <ligand>
        <name>D-ribulose 5-phosphate</name>
        <dbReference type="ChEBI" id="CHEBI:58121"/>
    </ligand>
</feature>
<evidence type="ECO:0000259" key="18">
    <source>
        <dbReference type="Pfam" id="PF00925"/>
    </source>
</evidence>
<comment type="catalytic activity">
    <reaction evidence="16 17">
        <text>GTP + 4 H2O = 2,5-diamino-6-hydroxy-4-(5-phosphoribosylamino)-pyrimidine + formate + 2 phosphate + 3 H(+)</text>
        <dbReference type="Rhea" id="RHEA:23704"/>
        <dbReference type="ChEBI" id="CHEBI:15377"/>
        <dbReference type="ChEBI" id="CHEBI:15378"/>
        <dbReference type="ChEBI" id="CHEBI:15740"/>
        <dbReference type="ChEBI" id="CHEBI:37565"/>
        <dbReference type="ChEBI" id="CHEBI:43474"/>
        <dbReference type="ChEBI" id="CHEBI:58614"/>
        <dbReference type="EC" id="3.5.4.25"/>
    </reaction>
</comment>
<dbReference type="Pfam" id="PF00926">
    <property type="entry name" value="DHBP_synthase"/>
    <property type="match status" value="1"/>
</dbReference>
<dbReference type="GO" id="GO:0008686">
    <property type="term" value="F:3,4-dihydroxy-2-butanone-4-phosphate synthase activity"/>
    <property type="evidence" value="ECO:0007669"/>
    <property type="project" value="UniProtKB-EC"/>
</dbReference>
<dbReference type="EC" id="3.5.4.25" evidence="17"/>
<feature type="binding site" evidence="17">
    <location>
        <position position="256"/>
    </location>
    <ligand>
        <name>Zn(2+)</name>
        <dbReference type="ChEBI" id="CHEBI:29105"/>
        <note>catalytic</note>
    </ligand>
</feature>
<evidence type="ECO:0000256" key="12">
    <source>
        <dbReference type="ARBA" id="ARBA00023134"/>
    </source>
</evidence>
<evidence type="ECO:0000256" key="9">
    <source>
        <dbReference type="ARBA" id="ARBA00022801"/>
    </source>
</evidence>
<dbReference type="NCBIfam" id="TIGR00505">
    <property type="entry name" value="ribA"/>
    <property type="match status" value="1"/>
</dbReference>
<comment type="catalytic activity">
    <reaction evidence="1 17">
        <text>D-ribulose 5-phosphate = (2S)-2-hydroxy-3-oxobutyl phosphate + formate + H(+)</text>
        <dbReference type="Rhea" id="RHEA:18457"/>
        <dbReference type="ChEBI" id="CHEBI:15378"/>
        <dbReference type="ChEBI" id="CHEBI:15740"/>
        <dbReference type="ChEBI" id="CHEBI:58121"/>
        <dbReference type="ChEBI" id="CHEBI:58830"/>
        <dbReference type="EC" id="4.1.99.12"/>
    </reaction>
</comment>
<evidence type="ECO:0000256" key="4">
    <source>
        <dbReference type="ARBA" id="ARBA00004904"/>
    </source>
</evidence>
<feature type="binding site" evidence="17">
    <location>
        <begin position="27"/>
        <end position="28"/>
    </location>
    <ligand>
        <name>D-ribulose 5-phosphate</name>
        <dbReference type="ChEBI" id="CHEBI:58121"/>
    </ligand>
</feature>
<dbReference type="EC" id="4.1.99.12" evidence="17"/>
<feature type="active site" description="Proton acceptor; for GTP cyclohydrolase activity" evidence="17">
    <location>
        <position position="328"/>
    </location>
</feature>
<evidence type="ECO:0000256" key="10">
    <source>
        <dbReference type="ARBA" id="ARBA00022833"/>
    </source>
</evidence>
<dbReference type="InterPro" id="IPR000926">
    <property type="entry name" value="RibA"/>
</dbReference>
<dbReference type="RefSeq" id="WP_354369348.1">
    <property type="nucleotide sequence ID" value="NZ_JBEPMA010000018.1"/>
</dbReference>
<feature type="binding site" evidence="17">
    <location>
        <position position="351"/>
    </location>
    <ligand>
        <name>GTP</name>
        <dbReference type="ChEBI" id="CHEBI:37565"/>
    </ligand>
</feature>
<feature type="site" description="Essential for DHBP synthase activity" evidence="17">
    <location>
        <position position="163"/>
    </location>
</feature>
<dbReference type="NCBIfam" id="TIGR00506">
    <property type="entry name" value="ribB"/>
    <property type="match status" value="1"/>
</dbReference>
<dbReference type="PANTHER" id="PTHR21327">
    <property type="entry name" value="GTP CYCLOHYDROLASE II-RELATED"/>
    <property type="match status" value="1"/>
</dbReference>
<comment type="similarity">
    <text evidence="5 17">In the N-terminal section; belongs to the DHBP synthase family.</text>
</comment>
<sequence>MKVNTIEEVVEALQNQEIVIVTDDPNRENEGDMILAAQFATGEKINQMATLAKGLICMPMSKEYAKKLDLPQMVVKNTDNHETAFTVSVDHVDTTTGISAYERALTAVKLTEDDIKPEDFRRPGHMFPLVAKDDGIFVRAGHTEATVDLLKIAGLKEVGICCEIMADDGHMMRGKEIFELAQKLDLKITTTEELLLYRKRHEKIVERVASAKLPTKFGQFMAHAYIDTVTGEHHIALVKGEIGDGTDVLTRVHSECLTGDCFGSSRCDCGNQLHLAMRQIDEEGRGILLYMRQEGRGIGLVNKIKAYALQDKGMDTVEANLALGFPEDARDYSTGAQILQDLGVKELRLLTNNPDKIYSLKEFGMKIKQRVPIEIHSTKHDEFYLRTKAEKMNHLLTEFNNII</sequence>
<evidence type="ECO:0000256" key="7">
    <source>
        <dbReference type="ARBA" id="ARBA00022723"/>
    </source>
</evidence>
<dbReference type="GO" id="GO:0003935">
    <property type="term" value="F:GTP cyclohydrolase II activity"/>
    <property type="evidence" value="ECO:0007669"/>
    <property type="project" value="UniProtKB-EC"/>
</dbReference>
<feature type="domain" description="GTP cyclohydrolase II" evidence="18">
    <location>
        <begin position="206"/>
        <end position="372"/>
    </location>
</feature>
<keyword evidence="14 17" id="KW-0456">Lyase</keyword>
<evidence type="ECO:0000256" key="5">
    <source>
        <dbReference type="ARBA" id="ARBA00005520"/>
    </source>
</evidence>
<protein>
    <recommendedName>
        <fullName evidence="17">Riboflavin biosynthesis protein RibBA</fullName>
    </recommendedName>
    <domain>
        <recommendedName>
            <fullName evidence="17">3,4-dihydroxy-2-butanone 4-phosphate synthase</fullName>
            <shortName evidence="17">DHBP synthase</shortName>
            <ecNumber evidence="17">4.1.99.12</ecNumber>
        </recommendedName>
    </domain>
    <domain>
        <recommendedName>
            <fullName evidence="17">GTP cyclohydrolase-2</fullName>
            <ecNumber evidence="17">3.5.4.25</ecNumber>
        </recommendedName>
        <alternativeName>
            <fullName evidence="17">GTP cyclohydrolase II</fullName>
        </alternativeName>
    </domain>
</protein>
<feature type="binding site" evidence="17">
    <location>
        <position position="316"/>
    </location>
    <ligand>
        <name>GTP</name>
        <dbReference type="ChEBI" id="CHEBI:37565"/>
    </ligand>
</feature>
<reference evidence="19 20" key="1">
    <citation type="submission" date="2024-06" db="EMBL/GenBank/DDBJ databases">
        <title>Genomic Encyclopedia of Type Strains, Phase IV (KMG-IV): sequencing the most valuable type-strain genomes for metagenomic binning, comparative biology and taxonomic classification.</title>
        <authorList>
            <person name="Goeker M."/>
        </authorList>
    </citation>
    <scope>NUCLEOTIDE SEQUENCE [LARGE SCALE GENOMIC DNA]</scope>
    <source>
        <strain evidence="19 20">DSM 21460</strain>
    </source>
</reference>
<comment type="cofactor">
    <cofactor evidence="17">
        <name>Zn(2+)</name>
        <dbReference type="ChEBI" id="CHEBI:29105"/>
    </cofactor>
    <text evidence="17">Binds 1 zinc ion per subunit.</text>
</comment>
<keyword evidence="6 17" id="KW-0686">Riboflavin biosynthesis</keyword>
<dbReference type="PANTHER" id="PTHR21327:SF18">
    <property type="entry name" value="3,4-DIHYDROXY-2-BUTANONE 4-PHOSPHATE SYNTHASE"/>
    <property type="match status" value="1"/>
</dbReference>
<feature type="binding site" evidence="17">
    <location>
        <begin position="294"/>
        <end position="296"/>
    </location>
    <ligand>
        <name>GTP</name>
        <dbReference type="ChEBI" id="CHEBI:37565"/>
    </ligand>
</feature>
<accession>A0ABV2JEK9</accession>
<evidence type="ECO:0000256" key="6">
    <source>
        <dbReference type="ARBA" id="ARBA00022619"/>
    </source>
</evidence>
<feature type="binding site" evidence="17">
    <location>
        <position position="269"/>
    </location>
    <ligand>
        <name>Zn(2+)</name>
        <dbReference type="ChEBI" id="CHEBI:29105"/>
        <note>catalytic</note>
    </ligand>
</feature>
<evidence type="ECO:0000256" key="14">
    <source>
        <dbReference type="ARBA" id="ARBA00023239"/>
    </source>
</evidence>
<keyword evidence="12 17" id="KW-0342">GTP-binding</keyword>
<dbReference type="NCBIfam" id="NF006803">
    <property type="entry name" value="PRK09311.1"/>
    <property type="match status" value="1"/>
</dbReference>